<organism evidence="1 2">
    <name type="scientific">Sphingomonas sanguinis</name>
    <dbReference type="NCBI Taxonomy" id="33051"/>
    <lineage>
        <taxon>Bacteria</taxon>
        <taxon>Pseudomonadati</taxon>
        <taxon>Pseudomonadota</taxon>
        <taxon>Alphaproteobacteria</taxon>
        <taxon>Sphingomonadales</taxon>
        <taxon>Sphingomonadaceae</taxon>
        <taxon>Sphingomonas</taxon>
    </lineage>
</organism>
<dbReference type="OrthoDB" id="8177309at2"/>
<dbReference type="Proteomes" id="UP000074072">
    <property type="component" value="Unassembled WGS sequence"/>
</dbReference>
<name>A0A147J2Y3_9SPHN</name>
<evidence type="ECO:0000313" key="2">
    <source>
        <dbReference type="Proteomes" id="UP000074072"/>
    </source>
</evidence>
<dbReference type="AlphaFoldDB" id="A0A147J2Y3"/>
<dbReference type="PATRIC" id="fig|33051.4.peg.3473"/>
<reference evidence="1 2" key="1">
    <citation type="journal article" date="2016" name="Front. Microbiol.">
        <title>Genomic Resource of Rice Seed Associated Bacteria.</title>
        <authorList>
            <person name="Midha S."/>
            <person name="Bansal K."/>
            <person name="Sharma S."/>
            <person name="Kumar N."/>
            <person name="Patil P.P."/>
            <person name="Chaudhry V."/>
            <person name="Patil P.B."/>
        </authorList>
    </citation>
    <scope>NUCLEOTIDE SEQUENCE [LARGE SCALE GENOMIC DNA]</scope>
    <source>
        <strain evidence="1 2">SB4</strain>
    </source>
</reference>
<evidence type="ECO:0000313" key="1">
    <source>
        <dbReference type="EMBL" id="KTW02925.1"/>
    </source>
</evidence>
<sequence length="325" mass="36385">MTAAAFERMNHARAILQRFASAGRPAGAKPPSVSALQQSPVGWPVARDDLVTQIDARLRGTSMPRQLATSYCGPAAFLYCILKDRPDIYVSYAVALWETGHYTFRTGVGHVEVESADRTKASLAAIAGRRRGKEQISHLDWMTMAALSASTRPLSALRRGAGPDDVGLSITYPWVLKQWFQAGGSRPQVDSMGLGALKSGLFMFANLMRFWRSHWLVIQIDSSLVTTGTPNTFEQRHWVVVNPNFQPRVRREGKGPWIAMGDIMSDFWKVPQEQVVRAMEGAHLADWPMELSLVTWGKEDFRTRMTRLGDIPARFYGGYAFPHFR</sequence>
<gene>
    <name evidence="1" type="ORF">SB4_02010</name>
</gene>
<dbReference type="EMBL" id="LDTE01000008">
    <property type="protein sequence ID" value="KTW02925.1"/>
    <property type="molecule type" value="Genomic_DNA"/>
</dbReference>
<proteinExistence type="predicted"/>
<protein>
    <submittedName>
        <fullName evidence="1">Uncharacterized protein</fullName>
    </submittedName>
</protein>
<dbReference type="RefSeq" id="WP_058751206.1">
    <property type="nucleotide sequence ID" value="NZ_LDTE01000008.1"/>
</dbReference>
<comment type="caution">
    <text evidence="1">The sequence shown here is derived from an EMBL/GenBank/DDBJ whole genome shotgun (WGS) entry which is preliminary data.</text>
</comment>
<accession>A0A147J2Y3</accession>